<dbReference type="InterPro" id="IPR034085">
    <property type="entry name" value="TOG"/>
</dbReference>
<keyword evidence="8" id="KW-1185">Reference proteome</keyword>
<dbReference type="Pfam" id="PF12074">
    <property type="entry name" value="Gcn1_N"/>
    <property type="match status" value="1"/>
</dbReference>
<keyword evidence="2" id="KW-0677">Repeat</keyword>
<dbReference type="GO" id="GO:0005829">
    <property type="term" value="C:cytosol"/>
    <property type="evidence" value="ECO:0007669"/>
    <property type="project" value="TreeGrafter"/>
</dbReference>
<evidence type="ECO:0000256" key="2">
    <source>
        <dbReference type="ARBA" id="ARBA00022737"/>
    </source>
</evidence>
<dbReference type="EMBL" id="SOZI01000039">
    <property type="protein sequence ID" value="TNY21688.1"/>
    <property type="molecule type" value="Genomic_DNA"/>
</dbReference>
<evidence type="ECO:0000256" key="5">
    <source>
        <dbReference type="SAM" id="MobiDB-lite"/>
    </source>
</evidence>
<dbReference type="InterPro" id="IPR011989">
    <property type="entry name" value="ARM-like"/>
</dbReference>
<dbReference type="STRING" id="5288.A0A5C5FY25"/>
<dbReference type="GO" id="GO:0030295">
    <property type="term" value="F:protein kinase activator activity"/>
    <property type="evidence" value="ECO:0007669"/>
    <property type="project" value="UniProtKB-ARBA"/>
</dbReference>
<dbReference type="InterPro" id="IPR016024">
    <property type="entry name" value="ARM-type_fold"/>
</dbReference>
<dbReference type="PROSITE" id="PS50077">
    <property type="entry name" value="HEAT_REPEAT"/>
    <property type="match status" value="3"/>
</dbReference>
<dbReference type="GO" id="GO:1904688">
    <property type="term" value="P:regulation of cytoplasmic translational initiation"/>
    <property type="evidence" value="ECO:0007669"/>
    <property type="project" value="UniProtKB-ARBA"/>
</dbReference>
<dbReference type="Gene3D" id="1.25.10.10">
    <property type="entry name" value="Leucine-rich Repeat Variant"/>
    <property type="match status" value="5"/>
</dbReference>
<evidence type="ECO:0000259" key="6">
    <source>
        <dbReference type="SMART" id="SM01349"/>
    </source>
</evidence>
<evidence type="ECO:0000313" key="8">
    <source>
        <dbReference type="Proteomes" id="UP000311382"/>
    </source>
</evidence>
<dbReference type="Pfam" id="PF24987">
    <property type="entry name" value="HEAT_EF3_N"/>
    <property type="match status" value="2"/>
</dbReference>
<comment type="caution">
    <text evidence="7">The sequence shown here is derived from an EMBL/GenBank/DDBJ whole genome shotgun (WGS) entry which is preliminary data.</text>
</comment>
<sequence>MADHQQPDWPAYCQRARSALQSTRHSDRQATLADLALLAAKPSLEASQVQDIVRLLLPTVPRYSDAASRNAVLDVLAAVLARDHATDAGAEPSKGTPLTNGMIKWLEGEAAKVDKSGAASTRFALVGWAVTIYQSVPADRPLEDAQLASLASSLSTLVYVLLDEANPVKPAMRHSTLVLVRRAIRNRHSALPRLVRTLLAAKVDPAFRHAPLVGVALDVALRLRDPKGQKDIGKGYVDELKPAVNEYYLASVALSKTPPPAHVLRALNDFFAATVTLEDATTTFVPALEKAINRVAEPGLVNLEAFLAALPSSISSDPTLRTKLAPAVLAPTKSVSAPTRAAAVRVFSTLFAAGDEAELLPVAEQVYTPIRTGKTTSPDHRTTLHTLLAAFPASARLSPEVVSTALTALAKETNEATFAALMRALGAHLPAALVADAGVPQPQTAALTKSLGDTKPALRRLAQAALGGVFWTLEKQAAQVTPAERTFAEDLLPAWEAALKTVSTNLLNSPSGPLEGYVAVAVLKGRAPKWGSKKIDDFMAANATLQTLGQQGAKPNFFLYDKVYRKAATVEDGTWLCRALSAYLASSPDHLATDESLRAAFAAAVAHCATDGASHEIRREAVELVRSGVAHAPKLVHLAIREGIRAWLVSSEKVKAPLSAKAAAGDEPDAPVNHAGSLRPLLNALVSFEDHVDAETREELVAELVVVAHHPRLSASEASFWVDLLLRAKVDPEKLIAERLQELLDLVLADASLAPKNEGFTAAAYRAAATLALVHPAKAIPAIFAQFEDDLEPSHLAFIGATEFGVWGTPAGQAFVDVLAAAKDKAKAATPVGKANSKEHQIALWEAELRESLARKKPVAAQLSKQDRAALEKQLALEDEIRSQVAAALARLKRGFQLALCLVRSRAELVREYLASMVEKTLAVITLQPTTLVAREAFETYQALAEICSERLGVFKVALGVAVLRSVEAQVVPEDFRAEPLPDLVSRVLFQLRYLAEQQPFDAGTFAYAAPLVSKILRTGGVGIAAGAEGSNAMEQLALALDFVSFHARQCGDTAFPRVTLVGDLFAALTGYPALSRVAATALGDLGEAIQDSASVEEVAAILDGALTEEAFVRLAALQALQPLDLTEADFPASLWVLAHDVDERNRELAVTVWQENGLSVPADFLPRLMPLLSHPSASVREATAAAIAEGVSVHPEHLADALMQLVAEYDDKAQELLPEYDRFGMLIEESLAREDPWKARKAIATTLRLLGELFSPVDVNAFFDLLIEGKALGDRSQSVRSEMLEAAQAVIDLHGKETLQDLIATFEEYLARPSTGDETQDHITEALVILFGRLARHLDPSDPRVKTVIGRLVEALKTPSEVVQAAVCDCLPPLIKVIKQDVPDLADQLLNDLFNGAKYAERRGAAYGLAGVVAGRGLSSIQEFGVMGRLQDNAEDKKTMQARQGAVFGYEVLSTILGRLFEPYIQEILPTLLASFGDSSPDVREATQDAAKAIMSKLSGHAVKLILPTLLEGLDDKQWRAKKGAIELMGAMAFLAPRQLSASLPTILPRLTEVLTDTHKQVRESANASLKRFGEVVTNPEIQEMTSVLLDALVDPARKTAKALDALLATTFAHFIDASSLALLVPILDRGLRERSADTKRKSAAIVGNMATLTEARDLTPYLGQLVPLLRDVLVDPVPEARSTAAKSLGGLVERLGENNFPDLIDSLMSILKSPAAQVDQQGAAQGVSEVLAGLGVDRLEELFPTILQNLRSPRVFIREGHISLLVFLPVTFGDRFAPYLGKIIQPVLSGLADDSDFVREASMRAGRMIVANHSTKAIDLLLPELEQGLFDESWRIRQSSVQLVGDLLFRISGISGKISEEEEGEDDAAEDAAPGLDAAKKALIDGLGRERRDRVLAAIYIVRQDAVGGVRQAAIGVWKALVSNTPRTVREILPVLMSIIVRILASPALEQRETAARCLADSCRRLGESVLGEVIAILQKAMGSDDRRQREGVCLALTELMANTGKSALEAQEDAVIAAVRTALVDSDASVRSAAGQAFDVAQQVIGTRAIDETIPTLLDALQTPGPTADAALEALREVMQVRAEKIFPILVPRLTAKPITAFNARALSALVRVAGSALGRRLTNIVDALQSALESEQDEETCEALDSALNAVLASVEDHESGLGSLQMHMLSLCKHELPAKRITGCNLYARFCKATEADFNDYVVDFIRQLVSLFDDRTSDVVSAAWSALDALVKTVDKEDMEALVVPLRRTIEGVGIAGKPVDGFSRPNGLKPILPILLQGLLAGTAEQREQAAYGLGDLVERTSPEAFKAYCIQTVGPLIRVIGDRFPAPVKSAILSTLTILLTRVSAFVKPFFPQLQRTFVKSLVDTSSLSVRNRGVAALGALMQHQPRVDPLVTELVNLVASEEGDMRDSVVNGLAATVASGGKNMSEASVSSVVDIISEAFAESPKESYATAVARLVAATAQHFPESLVFVIDSFVLGTSTDLPPTQLSALALRELVDTAPTVLYERDSAATVERVLRMATGSATGGTANPAIARPARDTKELFKEREPWRSDEGVQAKL</sequence>
<comment type="similarity">
    <text evidence="1">Belongs to the GCN1 family.</text>
</comment>
<dbReference type="InterPro" id="IPR021133">
    <property type="entry name" value="HEAT_type_2"/>
</dbReference>
<evidence type="ECO:0000256" key="1">
    <source>
        <dbReference type="ARBA" id="ARBA00007366"/>
    </source>
</evidence>
<dbReference type="FunFam" id="1.25.10.10:FF:000090">
    <property type="entry name" value="eIF-2-alpha kinase activator GCN1"/>
    <property type="match status" value="1"/>
</dbReference>
<dbReference type="PANTHER" id="PTHR23346">
    <property type="entry name" value="TRANSLATIONAL ACTIVATOR GCN1-RELATED"/>
    <property type="match status" value="1"/>
</dbReference>
<evidence type="ECO:0000256" key="4">
    <source>
        <dbReference type="PROSITE-ProRule" id="PRU00103"/>
    </source>
</evidence>
<dbReference type="SMART" id="SM01349">
    <property type="entry name" value="TOG"/>
    <property type="match status" value="1"/>
</dbReference>
<protein>
    <recommendedName>
        <fullName evidence="3">eIF-2-alpha kinase activator GCN1</fullName>
    </recommendedName>
</protein>
<dbReference type="Pfam" id="PF24993">
    <property type="entry name" value="GNC1_N"/>
    <property type="match status" value="1"/>
</dbReference>
<feature type="repeat" description="HEAT" evidence="4">
    <location>
        <begin position="1548"/>
        <end position="1586"/>
    </location>
</feature>
<reference evidence="7 8" key="1">
    <citation type="submission" date="2019-03" db="EMBL/GenBank/DDBJ databases">
        <title>Rhodosporidium diobovatum UCD-FST 08-225 genome sequencing, assembly, and annotation.</title>
        <authorList>
            <person name="Fakankun I.U."/>
            <person name="Fristensky B."/>
            <person name="Levin D.B."/>
        </authorList>
    </citation>
    <scope>NUCLEOTIDE SEQUENCE [LARGE SCALE GENOMIC DNA]</scope>
    <source>
        <strain evidence="7 8">UCD-FST 08-225</strain>
    </source>
</reference>
<feature type="region of interest" description="Disordered" evidence="5">
    <location>
        <begin position="2532"/>
        <end position="2568"/>
    </location>
</feature>
<feature type="compositionally biased region" description="Basic and acidic residues" evidence="5">
    <location>
        <begin position="2544"/>
        <end position="2568"/>
    </location>
</feature>
<dbReference type="Pfam" id="PF24984">
    <property type="entry name" value="HEAT_EF3_GNC1"/>
    <property type="match status" value="1"/>
</dbReference>
<dbReference type="PANTHER" id="PTHR23346:SF7">
    <property type="entry name" value="STALLED RIBOSOME SENSOR GCN1"/>
    <property type="match status" value="1"/>
</dbReference>
<dbReference type="Pfam" id="PF24916">
    <property type="entry name" value="HEAT_GCN1_fung"/>
    <property type="match status" value="1"/>
</dbReference>
<feature type="repeat" description="HEAT" evidence="4">
    <location>
        <begin position="1667"/>
        <end position="1705"/>
    </location>
</feature>
<dbReference type="SUPFAM" id="SSF48371">
    <property type="entry name" value="ARM repeat"/>
    <property type="match status" value="3"/>
</dbReference>
<feature type="domain" description="TOG" evidence="6">
    <location>
        <begin position="1374"/>
        <end position="1607"/>
    </location>
</feature>
<feature type="repeat" description="HEAT" evidence="4">
    <location>
        <begin position="1469"/>
        <end position="1505"/>
    </location>
</feature>
<organism evidence="7 8">
    <name type="scientific">Rhodotorula diobovata</name>
    <dbReference type="NCBI Taxonomy" id="5288"/>
    <lineage>
        <taxon>Eukaryota</taxon>
        <taxon>Fungi</taxon>
        <taxon>Dikarya</taxon>
        <taxon>Basidiomycota</taxon>
        <taxon>Pucciniomycotina</taxon>
        <taxon>Microbotryomycetes</taxon>
        <taxon>Sporidiobolales</taxon>
        <taxon>Sporidiobolaceae</taxon>
        <taxon>Rhodotorula</taxon>
    </lineage>
</organism>
<dbReference type="OrthoDB" id="5148094at2759"/>
<dbReference type="InterPro" id="IPR056810">
    <property type="entry name" value="GNC1-like_N"/>
</dbReference>
<evidence type="ECO:0000256" key="3">
    <source>
        <dbReference type="ARBA" id="ARBA00072275"/>
    </source>
</evidence>
<dbReference type="Proteomes" id="UP000311382">
    <property type="component" value="Unassembled WGS sequence"/>
</dbReference>
<dbReference type="Pfam" id="PF23271">
    <property type="entry name" value="HEAT_GCN1"/>
    <property type="match status" value="1"/>
</dbReference>
<dbReference type="InterPro" id="IPR057546">
    <property type="entry name" value="HEAT_GCN1"/>
</dbReference>
<gene>
    <name evidence="7" type="ORF">DMC30DRAFT_415855</name>
</gene>
<evidence type="ECO:0000313" key="7">
    <source>
        <dbReference type="EMBL" id="TNY21688.1"/>
    </source>
</evidence>
<dbReference type="GO" id="GO:0034198">
    <property type="term" value="P:cellular response to amino acid starvation"/>
    <property type="evidence" value="ECO:0007669"/>
    <property type="project" value="TreeGrafter"/>
</dbReference>
<dbReference type="InterPro" id="IPR056809">
    <property type="entry name" value="HEAT_GCN1_fung"/>
</dbReference>
<accession>A0A5C5FY25</accession>
<proteinExistence type="inferred from homology"/>
<dbReference type="InterPro" id="IPR022716">
    <property type="entry name" value="Gcn1_N"/>
</dbReference>
<name>A0A5C5FY25_9BASI</name>